<feature type="domain" description="Thioredoxin" evidence="6">
    <location>
        <begin position="34"/>
        <end position="175"/>
    </location>
</feature>
<evidence type="ECO:0000259" key="6">
    <source>
        <dbReference type="PROSITE" id="PS51352"/>
    </source>
</evidence>
<dbReference type="InterPro" id="IPR050553">
    <property type="entry name" value="Thioredoxin_ResA/DsbE_sf"/>
</dbReference>
<keyword evidence="3" id="KW-0812">Transmembrane</keyword>
<dbReference type="SUPFAM" id="SSF52833">
    <property type="entry name" value="Thioredoxin-like"/>
    <property type="match status" value="1"/>
</dbReference>
<evidence type="ECO:0000256" key="5">
    <source>
        <dbReference type="ARBA" id="ARBA00023284"/>
    </source>
</evidence>
<dbReference type="CDD" id="cd02966">
    <property type="entry name" value="TlpA_like_family"/>
    <property type="match status" value="1"/>
</dbReference>
<dbReference type="PANTHER" id="PTHR42852:SF6">
    <property type="entry name" value="THIOL:DISULFIDE INTERCHANGE PROTEIN DSBE"/>
    <property type="match status" value="1"/>
</dbReference>
<comment type="subcellular location">
    <subcellularLocation>
        <location evidence="1">Cell envelope</location>
    </subcellularLocation>
</comment>
<dbReference type="InterPro" id="IPR036249">
    <property type="entry name" value="Thioredoxin-like_sf"/>
</dbReference>
<evidence type="ECO:0000313" key="8">
    <source>
        <dbReference type="Proteomes" id="UP001418796"/>
    </source>
</evidence>
<proteinExistence type="predicted"/>
<keyword evidence="8" id="KW-1185">Reference proteome</keyword>
<comment type="caution">
    <text evidence="7">The sequence shown here is derived from an EMBL/GenBank/DDBJ whole genome shotgun (WGS) entry which is preliminary data.</text>
</comment>
<keyword evidence="2" id="KW-0201">Cytochrome c-type biogenesis</keyword>
<dbReference type="Gene3D" id="3.40.30.10">
    <property type="entry name" value="Glutaredoxin"/>
    <property type="match status" value="1"/>
</dbReference>
<protein>
    <submittedName>
        <fullName evidence="7">TlpA disulfide reductase family protein</fullName>
    </submittedName>
</protein>
<dbReference type="Pfam" id="PF08534">
    <property type="entry name" value="Redoxin"/>
    <property type="match status" value="1"/>
</dbReference>
<evidence type="ECO:0000313" key="7">
    <source>
        <dbReference type="EMBL" id="MEN0643303.1"/>
    </source>
</evidence>
<evidence type="ECO:0000256" key="2">
    <source>
        <dbReference type="ARBA" id="ARBA00022748"/>
    </source>
</evidence>
<dbReference type="RefSeq" id="WP_343130251.1">
    <property type="nucleotide sequence ID" value="NZ_JBCITK010000001.1"/>
</dbReference>
<keyword evidence="4" id="KW-1015">Disulfide bond</keyword>
<dbReference type="InterPro" id="IPR013740">
    <property type="entry name" value="Redoxin"/>
</dbReference>
<dbReference type="InterPro" id="IPR017937">
    <property type="entry name" value="Thioredoxin_CS"/>
</dbReference>
<name>A0ABU9VHI8_9BACI</name>
<dbReference type="InterPro" id="IPR013766">
    <property type="entry name" value="Thioredoxin_domain"/>
</dbReference>
<reference evidence="7 8" key="1">
    <citation type="submission" date="2024-03" db="EMBL/GenBank/DDBJ databases">
        <title>Bacilli Hybrid Assemblies.</title>
        <authorList>
            <person name="Kovac J."/>
        </authorList>
    </citation>
    <scope>NUCLEOTIDE SEQUENCE [LARGE SCALE GENOMIC DNA]</scope>
    <source>
        <strain evidence="7 8">FSL R7-0666</strain>
    </source>
</reference>
<dbReference type="Proteomes" id="UP001418796">
    <property type="component" value="Unassembled WGS sequence"/>
</dbReference>
<accession>A0ABU9VHI8</accession>
<dbReference type="PANTHER" id="PTHR42852">
    <property type="entry name" value="THIOL:DISULFIDE INTERCHANGE PROTEIN DSBE"/>
    <property type="match status" value="1"/>
</dbReference>
<evidence type="ECO:0000256" key="4">
    <source>
        <dbReference type="ARBA" id="ARBA00023157"/>
    </source>
</evidence>
<keyword evidence="5" id="KW-0676">Redox-active center</keyword>
<dbReference type="EMBL" id="JBCITK010000001">
    <property type="protein sequence ID" value="MEN0643303.1"/>
    <property type="molecule type" value="Genomic_DNA"/>
</dbReference>
<dbReference type="PROSITE" id="PS51352">
    <property type="entry name" value="THIOREDOXIN_2"/>
    <property type="match status" value="1"/>
</dbReference>
<sequence>MKRKITIFILIIAICIGAGLLVNQSVNGSKQVGSQEGMQTESIHLEDANGQTADVFEPKNRVTVLNVWATWCEPCVRELPALMELASDYQSKGVDVVTLNAQKFERIPEHTFEFMEEQQLTLPVFLDSEGEFFDAYNVQGLPTTFIVNADQTIVKRIEGEVHYEMIQEIIDPLLNSQ</sequence>
<gene>
    <name evidence="7" type="ORF">MKY91_09110</name>
</gene>
<keyword evidence="3" id="KW-0735">Signal-anchor</keyword>
<evidence type="ECO:0000256" key="3">
    <source>
        <dbReference type="ARBA" id="ARBA00022968"/>
    </source>
</evidence>
<dbReference type="PROSITE" id="PS00194">
    <property type="entry name" value="THIOREDOXIN_1"/>
    <property type="match status" value="1"/>
</dbReference>
<organism evidence="7 8">
    <name type="scientific">Alkalicoccobacillus gibsonii</name>
    <dbReference type="NCBI Taxonomy" id="79881"/>
    <lineage>
        <taxon>Bacteria</taxon>
        <taxon>Bacillati</taxon>
        <taxon>Bacillota</taxon>
        <taxon>Bacilli</taxon>
        <taxon>Bacillales</taxon>
        <taxon>Bacillaceae</taxon>
        <taxon>Alkalicoccobacillus</taxon>
    </lineage>
</organism>
<evidence type="ECO:0000256" key="1">
    <source>
        <dbReference type="ARBA" id="ARBA00004196"/>
    </source>
</evidence>